<dbReference type="AlphaFoldDB" id="G0U7W7"/>
<protein>
    <submittedName>
        <fullName evidence="1">Uncharacterized protein</fullName>
    </submittedName>
</protein>
<dbReference type="EMBL" id="HE573026">
    <property type="protein sequence ID" value="CCC51975.1"/>
    <property type="molecule type" value="Genomic_DNA"/>
</dbReference>
<proteinExistence type="predicted"/>
<evidence type="ECO:0000313" key="1">
    <source>
        <dbReference type="EMBL" id="CCC51975.1"/>
    </source>
</evidence>
<dbReference type="VEuPathDB" id="TriTrypDB:TvY486_1010190"/>
<organism evidence="1">
    <name type="scientific">Trypanosoma vivax (strain Y486)</name>
    <dbReference type="NCBI Taxonomy" id="1055687"/>
    <lineage>
        <taxon>Eukaryota</taxon>
        <taxon>Discoba</taxon>
        <taxon>Euglenozoa</taxon>
        <taxon>Kinetoplastea</taxon>
        <taxon>Metakinetoplastina</taxon>
        <taxon>Trypanosomatida</taxon>
        <taxon>Trypanosomatidae</taxon>
        <taxon>Trypanosoma</taxon>
        <taxon>Duttonella</taxon>
    </lineage>
</organism>
<gene>
    <name evidence="1" type="ORF">TVY486_1010190</name>
</gene>
<reference evidence="1" key="1">
    <citation type="journal article" date="2012" name="Proc. Natl. Acad. Sci. U.S.A.">
        <title>Antigenic diversity is generated by distinct evolutionary mechanisms in African trypanosome species.</title>
        <authorList>
            <person name="Jackson A.P."/>
            <person name="Berry A."/>
            <person name="Aslett M."/>
            <person name="Allison H.C."/>
            <person name="Burton P."/>
            <person name="Vavrova-Anderson J."/>
            <person name="Brown R."/>
            <person name="Browne H."/>
            <person name="Corton N."/>
            <person name="Hauser H."/>
            <person name="Gamble J."/>
            <person name="Gilderthorp R."/>
            <person name="Marcello L."/>
            <person name="McQuillan J."/>
            <person name="Otto T.D."/>
            <person name="Quail M.A."/>
            <person name="Sanders M.J."/>
            <person name="van Tonder A."/>
            <person name="Ginger M.L."/>
            <person name="Field M.C."/>
            <person name="Barry J.D."/>
            <person name="Hertz-Fowler C."/>
            <person name="Berriman M."/>
        </authorList>
    </citation>
    <scope>NUCLEOTIDE SEQUENCE</scope>
    <source>
        <strain evidence="1">Y486</strain>
    </source>
</reference>
<name>G0U7W7_TRYVY</name>
<accession>G0U7W7</accession>
<dbReference type="OMA" id="VYKADYS"/>
<sequence length="174" mass="19626">MHQLGKRELPSFDNHYGSGVLIDSWYDTRIYEAQGGFTLAMDPPGRLPCSVYKDDYTDPGATAIQPMMRRRGLGKDLMFGTGMGAGFGGEPTSLEYGATQRQLIDARHPRRALRAHEHNDTISGNPRYGLSSHNTIPMQHPTAHEEMENRFATSKQVMDTSVEHYHFQRQMASR</sequence>